<evidence type="ECO:0000313" key="2">
    <source>
        <dbReference type="EMBL" id="AXG09754.1"/>
    </source>
</evidence>
<proteinExistence type="predicted"/>
<dbReference type="AlphaFoldDB" id="A0A345EC32"/>
<evidence type="ECO:0000256" key="1">
    <source>
        <dbReference type="SAM" id="Phobius"/>
    </source>
</evidence>
<reference evidence="2 3" key="1">
    <citation type="submission" date="2018-07" db="EMBL/GenBank/DDBJ databases">
        <title>Genome sequences of Haloplanus sp. CBA1112.</title>
        <authorList>
            <person name="Kim Y.B."/>
            <person name="Roh S.W."/>
        </authorList>
    </citation>
    <scope>NUCLEOTIDE SEQUENCE [LARGE SCALE GENOMIC DNA]</scope>
    <source>
        <strain evidence="2 3">CBA1112</strain>
    </source>
</reference>
<protein>
    <submittedName>
        <fullName evidence="2">Uncharacterized protein</fullName>
    </submittedName>
</protein>
<feature type="transmembrane region" description="Helical" evidence="1">
    <location>
        <begin position="294"/>
        <end position="313"/>
    </location>
</feature>
<dbReference type="Proteomes" id="UP000252985">
    <property type="component" value="Chromosome"/>
</dbReference>
<accession>A0A345EC32</accession>
<sequence>MTGGEPARFQVCPTSDRDFQQEYITQLTEADFSEQFPETDEGEFLLIRSTRHPSLEIHARVFVNDDLYEMAVDDRSVSEGDKLIGLDFTVRTALGVPSPRDIEYSKAESAGEVEVESVSNPEGRWERRQLNDLLGVRPQVCRVRMGVFPDLEDKVCRLPSNTLEMIGVDEGDDITIESSRGERIVRGIKAFEIDRERRETKKAQIERDEDRYPQCADLLDLDRIRRTEVDLPELWIDEETRSRLGLDDTGTDGVCHPVRVYRDSWYLFQQQLHEFSIPLVIVLFATGFEVQGRVATLLLWSAGVLLWFGVLFVESRSRL</sequence>
<keyword evidence="1" id="KW-1133">Transmembrane helix</keyword>
<keyword evidence="1" id="KW-0472">Membrane</keyword>
<organism evidence="2 3">
    <name type="scientific">Haloplanus rubicundus</name>
    <dbReference type="NCBI Taxonomy" id="1547898"/>
    <lineage>
        <taxon>Archaea</taxon>
        <taxon>Methanobacteriati</taxon>
        <taxon>Methanobacteriota</taxon>
        <taxon>Stenosarchaea group</taxon>
        <taxon>Halobacteria</taxon>
        <taxon>Halobacteriales</taxon>
        <taxon>Haloferacaceae</taxon>
        <taxon>Haloplanus</taxon>
    </lineage>
</organism>
<gene>
    <name evidence="2" type="ORF">DU484_07730</name>
</gene>
<dbReference type="GeneID" id="37286858"/>
<name>A0A345EC32_9EURY</name>
<keyword evidence="1" id="KW-0812">Transmembrane</keyword>
<dbReference type="KEGG" id="haq:DU484_07730"/>
<dbReference type="EMBL" id="CP031148">
    <property type="protein sequence ID" value="AXG09754.1"/>
    <property type="molecule type" value="Genomic_DNA"/>
</dbReference>
<evidence type="ECO:0000313" key="3">
    <source>
        <dbReference type="Proteomes" id="UP000252985"/>
    </source>
</evidence>
<dbReference type="RefSeq" id="WP_114605599.1">
    <property type="nucleotide sequence ID" value="NZ_CP031148.1"/>
</dbReference>